<dbReference type="EMBL" id="LYPA01000064">
    <property type="protein sequence ID" value="OBR64741.1"/>
    <property type="molecule type" value="Genomic_DNA"/>
</dbReference>
<feature type="transmembrane region" description="Helical" evidence="1">
    <location>
        <begin position="59"/>
        <end position="78"/>
    </location>
</feature>
<gene>
    <name evidence="3" type="ORF">A7K91_03930</name>
</gene>
<feature type="domain" description="Beta-lactamase-related" evidence="2">
    <location>
        <begin position="25"/>
        <end position="315"/>
    </location>
</feature>
<dbReference type="Proteomes" id="UP000092024">
    <property type="component" value="Unassembled WGS sequence"/>
</dbReference>
<keyword evidence="1" id="KW-0812">Transmembrane</keyword>
<proteinExistence type="predicted"/>
<dbReference type="InterPro" id="IPR001466">
    <property type="entry name" value="Beta-lactam-related"/>
</dbReference>
<dbReference type="Pfam" id="PF00144">
    <property type="entry name" value="Beta-lactamase"/>
    <property type="match status" value="1"/>
</dbReference>
<dbReference type="OrthoDB" id="9803467at2"/>
<sequence>MNTTTTLASSLQKYMEQYREKWPFSGTVLIARQGEIIHLGAYGSASLEHRVPHRRNTRFGIWSISKSFAAMAIMLLAGQNKLQLDGLASQYIPEMKAFGDITIRQLLNHRSGLPNMTSLPEYNGNYNKWPMGKEEFFELLTKHLPHGVPGERFSYNNSGYYLLGLIVEAVSGLSYSQFLQTFILGPLEMKNTGLLTGQAVIQDLASAYHSSGNTPIPAEYVDTSSVGAAGGMYSTVEDLLKWDQSFYESSLLPKSQNEDMLRDESAPYGLGWFLDRRNGHRRMYHGGAYHGFRTELHRYPEEKLTVIVLSNYNFIPVTAIADSLADIALGHAAVIPQFPPACSLPSGHFQQLAGTYEGYGCRAVVGENENGYYFIWNNKELNPIYPVSDTEFHHCHFLWTYHFKQADDGKWSFLGMSKIEGEHP</sequence>
<evidence type="ECO:0000313" key="3">
    <source>
        <dbReference type="EMBL" id="OBR64741.1"/>
    </source>
</evidence>
<keyword evidence="1" id="KW-0472">Membrane</keyword>
<accession>A0A1A5YGG6</accession>
<dbReference type="AlphaFoldDB" id="A0A1A5YGG6"/>
<dbReference type="STRING" id="1844972.A7K91_03930"/>
<dbReference type="InterPro" id="IPR012338">
    <property type="entry name" value="Beta-lactam/transpept-like"/>
</dbReference>
<protein>
    <recommendedName>
        <fullName evidence="2">Beta-lactamase-related domain-containing protein</fullName>
    </recommendedName>
</protein>
<dbReference type="SUPFAM" id="SSF56601">
    <property type="entry name" value="beta-lactamase/transpeptidase-like"/>
    <property type="match status" value="1"/>
</dbReference>
<evidence type="ECO:0000313" key="4">
    <source>
        <dbReference type="Proteomes" id="UP000092024"/>
    </source>
</evidence>
<dbReference type="PANTHER" id="PTHR46825:SF9">
    <property type="entry name" value="BETA-LACTAMASE-RELATED DOMAIN-CONTAINING PROTEIN"/>
    <property type="match status" value="1"/>
</dbReference>
<keyword evidence="1" id="KW-1133">Transmembrane helix</keyword>
<organism evidence="3 4">
    <name type="scientific">Paenibacillus oryzae</name>
    <dbReference type="NCBI Taxonomy" id="1844972"/>
    <lineage>
        <taxon>Bacteria</taxon>
        <taxon>Bacillati</taxon>
        <taxon>Bacillota</taxon>
        <taxon>Bacilli</taxon>
        <taxon>Bacillales</taxon>
        <taxon>Paenibacillaceae</taxon>
        <taxon>Paenibacillus</taxon>
    </lineage>
</organism>
<reference evidence="3 4" key="1">
    <citation type="submission" date="2016-05" db="EMBL/GenBank/DDBJ databases">
        <title>Paenibacillus oryzae. sp. nov., isolated from the rice root.</title>
        <authorList>
            <person name="Zhang J."/>
            <person name="Zhang X."/>
        </authorList>
    </citation>
    <scope>NUCLEOTIDE SEQUENCE [LARGE SCALE GENOMIC DNA]</scope>
    <source>
        <strain evidence="3 4">1DrF-4</strain>
    </source>
</reference>
<dbReference type="PANTHER" id="PTHR46825">
    <property type="entry name" value="D-ALANYL-D-ALANINE-CARBOXYPEPTIDASE/ENDOPEPTIDASE AMPH"/>
    <property type="match status" value="1"/>
</dbReference>
<keyword evidence="4" id="KW-1185">Reference proteome</keyword>
<evidence type="ECO:0000259" key="2">
    <source>
        <dbReference type="Pfam" id="PF00144"/>
    </source>
</evidence>
<name>A0A1A5YGG6_9BACL</name>
<dbReference type="InterPro" id="IPR050491">
    <property type="entry name" value="AmpC-like"/>
</dbReference>
<comment type="caution">
    <text evidence="3">The sequence shown here is derived from an EMBL/GenBank/DDBJ whole genome shotgun (WGS) entry which is preliminary data.</text>
</comment>
<dbReference type="RefSeq" id="WP_068683747.1">
    <property type="nucleotide sequence ID" value="NZ_LYPA01000064.1"/>
</dbReference>
<evidence type="ECO:0000256" key="1">
    <source>
        <dbReference type="SAM" id="Phobius"/>
    </source>
</evidence>
<dbReference type="Gene3D" id="3.40.710.10">
    <property type="entry name" value="DD-peptidase/beta-lactamase superfamily"/>
    <property type="match status" value="1"/>
</dbReference>